<keyword evidence="1" id="KW-0472">Membrane</keyword>
<dbReference type="Proteomes" id="UP000631535">
    <property type="component" value="Unassembled WGS sequence"/>
</dbReference>
<reference evidence="3" key="1">
    <citation type="journal article" date="2019" name="Int. J. Syst. Evol. Microbiol.">
        <title>The Global Catalogue of Microorganisms (GCM) 10K type strain sequencing project: providing services to taxonomists for standard genome sequencing and annotation.</title>
        <authorList>
            <consortium name="The Broad Institute Genomics Platform"/>
            <consortium name="The Broad Institute Genome Sequencing Center for Infectious Disease"/>
            <person name="Wu L."/>
            <person name="Ma J."/>
        </authorList>
    </citation>
    <scope>NUCLEOTIDE SEQUENCE [LARGE SCALE GENOMIC DNA]</scope>
    <source>
        <strain evidence="3">CGMCC 4.7178</strain>
    </source>
</reference>
<comment type="caution">
    <text evidence="2">The sequence shown here is derived from an EMBL/GenBank/DDBJ whole genome shotgun (WGS) entry which is preliminary data.</text>
</comment>
<dbReference type="EMBL" id="BMMP01000030">
    <property type="protein sequence ID" value="GGO58374.1"/>
    <property type="molecule type" value="Genomic_DNA"/>
</dbReference>
<gene>
    <name evidence="2" type="ORF">GCM10012287_56390</name>
</gene>
<keyword evidence="3" id="KW-1185">Reference proteome</keyword>
<protein>
    <submittedName>
        <fullName evidence="2">Uncharacterized protein</fullName>
    </submittedName>
</protein>
<proteinExistence type="predicted"/>
<keyword evidence="1" id="KW-1133">Transmembrane helix</keyword>
<keyword evidence="1" id="KW-0812">Transmembrane</keyword>
<evidence type="ECO:0000313" key="2">
    <source>
        <dbReference type="EMBL" id="GGO58374.1"/>
    </source>
</evidence>
<organism evidence="2 3">
    <name type="scientific">Streptomyces daqingensis</name>
    <dbReference type="NCBI Taxonomy" id="1472640"/>
    <lineage>
        <taxon>Bacteria</taxon>
        <taxon>Bacillati</taxon>
        <taxon>Actinomycetota</taxon>
        <taxon>Actinomycetes</taxon>
        <taxon>Kitasatosporales</taxon>
        <taxon>Streptomycetaceae</taxon>
        <taxon>Streptomyces</taxon>
    </lineage>
</organism>
<accession>A0ABQ2MUT9</accession>
<feature type="transmembrane region" description="Helical" evidence="1">
    <location>
        <begin position="6"/>
        <end position="23"/>
    </location>
</feature>
<sequence>MIDSLPELLLGGAGLALGLVAWLRRRWVRLRSLQIVRDTQGLSVIVRTNHADRPDRGT</sequence>
<evidence type="ECO:0000313" key="3">
    <source>
        <dbReference type="Proteomes" id="UP000631535"/>
    </source>
</evidence>
<evidence type="ECO:0000256" key="1">
    <source>
        <dbReference type="SAM" id="Phobius"/>
    </source>
</evidence>
<name>A0ABQ2MUT9_9ACTN</name>